<organism evidence="3 4">
    <name type="scientific">Lithospermum erythrorhizon</name>
    <name type="common">Purple gromwell</name>
    <name type="synonym">Lithospermum officinale var. erythrorhizon</name>
    <dbReference type="NCBI Taxonomy" id="34254"/>
    <lineage>
        <taxon>Eukaryota</taxon>
        <taxon>Viridiplantae</taxon>
        <taxon>Streptophyta</taxon>
        <taxon>Embryophyta</taxon>
        <taxon>Tracheophyta</taxon>
        <taxon>Spermatophyta</taxon>
        <taxon>Magnoliopsida</taxon>
        <taxon>eudicotyledons</taxon>
        <taxon>Gunneridae</taxon>
        <taxon>Pentapetalae</taxon>
        <taxon>asterids</taxon>
        <taxon>lamiids</taxon>
        <taxon>Boraginales</taxon>
        <taxon>Boraginaceae</taxon>
        <taxon>Boraginoideae</taxon>
        <taxon>Lithospermeae</taxon>
        <taxon>Lithospermum</taxon>
    </lineage>
</organism>
<protein>
    <recommendedName>
        <fullName evidence="2">DUF4378 domain-containing protein</fullName>
    </recommendedName>
</protein>
<dbReference type="EMBL" id="BAABME010000682">
    <property type="protein sequence ID" value="GAA0144703.1"/>
    <property type="molecule type" value="Genomic_DNA"/>
</dbReference>
<evidence type="ECO:0000256" key="1">
    <source>
        <dbReference type="SAM" id="MobiDB-lite"/>
    </source>
</evidence>
<feature type="compositionally biased region" description="Basic and acidic residues" evidence="1">
    <location>
        <begin position="82"/>
        <end position="95"/>
    </location>
</feature>
<evidence type="ECO:0000313" key="4">
    <source>
        <dbReference type="Proteomes" id="UP001454036"/>
    </source>
</evidence>
<sequence>MTSSMTQDHNNLDKQIQKQMGCMAGFFQLFDRHHSLSANKFHSTKRLTSPSVSGSETASSEVSKELAKPPQTPKRTVVAPSPERRTPPPKAEPKPPKLTQPLPIFDLREGRKSSWKLKETSRLSLDSRATYDAKGNIQMKETRADRLILQSNNDEETQTSRSSTSVIARLMGLEPISQAKCVKPTELRRCTSDSRFTRDLFQHRFINGDDQSFPVDESQRSLYPIDRFPENGKSELGRESKSLAQARKSSLPVHRKNFFETEEAFPAPKESVSIYGEMEKRLKMRGIDEVTKDLDTLKQILEAWQLKGLLHSRTHEEEQLINHQNIVYDRNIFEDSPNYSRGGGARRNLPLCGGGNSLRRERHVRSPTTSESNVRRSNSIVKSKSLTVEIQKGVNGSTENRRGNLTVNSPSPRGNPRRYGSNNVGANRSPRGSKKGTAEINRREKMSNVVVQEDESSSVSESSLSTPSQIVGAEVLKGMDSKEEKNLLERCDKLLHNIAEMNVTEQLSSPVSVLDSSFYESAASPSPIMKRAIHFKGNSRDELLDEEGGRPLILSNQEELEDASENCELVYISEILRTCNYFPGDCETFALLEKQQFLKGKDMSNNVSRLQRKLIFDTINEMLERHRQLPPWNGFSRPPLEEFWSEFQRIRDSDNNQDNDLVETICAIVKKDLAGDGWGEHSMELSAVILDIERMIFRDLVTESIGELVNLACQSSIMAAPRRRLVF</sequence>
<feature type="compositionally biased region" description="Polar residues" evidence="1">
    <location>
        <begin position="366"/>
        <end position="412"/>
    </location>
</feature>
<dbReference type="InterPro" id="IPR033334">
    <property type="entry name" value="LNG1/2"/>
</dbReference>
<name>A0AAV3P0E4_LITER</name>
<proteinExistence type="predicted"/>
<dbReference type="GO" id="GO:0051513">
    <property type="term" value="P:regulation of monopolar cell growth"/>
    <property type="evidence" value="ECO:0007669"/>
    <property type="project" value="InterPro"/>
</dbReference>
<feature type="compositionally biased region" description="Polar residues" evidence="1">
    <location>
        <begin position="42"/>
        <end position="61"/>
    </location>
</feature>
<feature type="region of interest" description="Disordered" evidence="1">
    <location>
        <begin position="339"/>
        <end position="465"/>
    </location>
</feature>
<feature type="compositionally biased region" description="Basic and acidic residues" evidence="1">
    <location>
        <begin position="436"/>
        <end position="446"/>
    </location>
</feature>
<dbReference type="Proteomes" id="UP001454036">
    <property type="component" value="Unassembled WGS sequence"/>
</dbReference>
<reference evidence="3 4" key="1">
    <citation type="submission" date="2024-01" db="EMBL/GenBank/DDBJ databases">
        <title>The complete chloroplast genome sequence of Lithospermum erythrorhizon: insights into the phylogenetic relationship among Boraginaceae species and the maternal lineages of purple gromwells.</title>
        <authorList>
            <person name="Okada T."/>
            <person name="Watanabe K."/>
        </authorList>
    </citation>
    <scope>NUCLEOTIDE SEQUENCE [LARGE SCALE GENOMIC DNA]</scope>
</reference>
<feature type="region of interest" description="Disordered" evidence="1">
    <location>
        <begin position="42"/>
        <end position="105"/>
    </location>
</feature>
<feature type="compositionally biased region" description="Low complexity" evidence="1">
    <location>
        <begin position="447"/>
        <end position="465"/>
    </location>
</feature>
<dbReference type="Pfam" id="PF14309">
    <property type="entry name" value="DUF4378"/>
    <property type="match status" value="1"/>
</dbReference>
<feature type="domain" description="DUF4378" evidence="2">
    <location>
        <begin position="569"/>
        <end position="703"/>
    </location>
</feature>
<dbReference type="PANTHER" id="PTHR31680:SF12">
    <property type="entry name" value="OS11G0587300 PROTEIN"/>
    <property type="match status" value="1"/>
</dbReference>
<gene>
    <name evidence="3" type="ORF">LIER_05081</name>
</gene>
<dbReference type="InterPro" id="IPR025486">
    <property type="entry name" value="DUF4378"/>
</dbReference>
<dbReference type="PANTHER" id="PTHR31680">
    <property type="entry name" value="LONGIFOLIA PROTEIN"/>
    <property type="match status" value="1"/>
</dbReference>
<dbReference type="AlphaFoldDB" id="A0AAV3P0E4"/>
<accession>A0AAV3P0E4</accession>
<keyword evidence="4" id="KW-1185">Reference proteome</keyword>
<comment type="caution">
    <text evidence="3">The sequence shown here is derived from an EMBL/GenBank/DDBJ whole genome shotgun (WGS) entry which is preliminary data.</text>
</comment>
<evidence type="ECO:0000259" key="2">
    <source>
        <dbReference type="Pfam" id="PF14309"/>
    </source>
</evidence>
<evidence type="ECO:0000313" key="3">
    <source>
        <dbReference type="EMBL" id="GAA0144703.1"/>
    </source>
</evidence>